<geneLocation type="plasmid" evidence="2 3">
    <name>unnamed</name>
</geneLocation>
<reference evidence="2 3" key="1">
    <citation type="submission" date="2019-07" db="EMBL/GenBank/DDBJ databases">
        <title>Sulfurimonas paralvinellae sp. nov., a novel mesophilic, hydrogen- and sulfur-oxidizing chemolithoautotroph within the Epsilonproteo- bacteria isolated from a deep-sea hydrothermal vent polychaete nest, reclassification of Thiomicrospira denitrificans as Sulfurimonas denitrificans comb. nov. and emended description of the genus Sulfurimonas.</title>
        <authorList>
            <person name="Wang S."/>
            <person name="Jiang L."/>
            <person name="Shao Z."/>
        </authorList>
    </citation>
    <scope>NUCLEOTIDE SEQUENCE [LARGE SCALE GENOMIC DNA]</scope>
    <source>
        <strain evidence="2 3">GO25</strain>
        <plasmid evidence="2 3">unnamed</plasmid>
    </source>
</reference>
<organism evidence="2 3">
    <name type="scientific">Sulfurimonas paralvinellae</name>
    <dbReference type="NCBI Taxonomy" id="317658"/>
    <lineage>
        <taxon>Bacteria</taxon>
        <taxon>Pseudomonadati</taxon>
        <taxon>Campylobacterota</taxon>
        <taxon>Epsilonproteobacteria</taxon>
        <taxon>Campylobacterales</taxon>
        <taxon>Sulfurimonadaceae</taxon>
        <taxon>Sulfurimonas</taxon>
    </lineage>
</organism>
<gene>
    <name evidence="2" type="ORF">FM071_10605</name>
</gene>
<dbReference type="PIRSF" id="PIRSF009320">
    <property type="entry name" value="Nuc_binding_HP_1000"/>
    <property type="match status" value="1"/>
</dbReference>
<dbReference type="SUPFAM" id="SSF52540">
    <property type="entry name" value="P-loop containing nucleoside triphosphate hydrolases"/>
    <property type="match status" value="1"/>
</dbReference>
<feature type="domain" description="CobQ/CobB/MinD/ParA nucleotide binding" evidence="1">
    <location>
        <begin position="3"/>
        <end position="184"/>
    </location>
</feature>
<dbReference type="KEGG" id="spal:FM071_10605"/>
<dbReference type="PANTHER" id="PTHR13696">
    <property type="entry name" value="P-LOOP CONTAINING NUCLEOSIDE TRIPHOSPHATE HYDROLASE"/>
    <property type="match status" value="1"/>
</dbReference>
<accession>A0A7M1BDC3</accession>
<dbReference type="InterPro" id="IPR002586">
    <property type="entry name" value="CobQ/CobB/MinD/ParA_Nub-bd_dom"/>
</dbReference>
<proteinExistence type="predicted"/>
<evidence type="ECO:0000313" key="3">
    <source>
        <dbReference type="Proteomes" id="UP000593580"/>
    </source>
</evidence>
<dbReference type="InterPro" id="IPR050678">
    <property type="entry name" value="DNA_Partitioning_ATPase"/>
</dbReference>
<dbReference type="InterPro" id="IPR027417">
    <property type="entry name" value="P-loop_NTPase"/>
</dbReference>
<dbReference type="RefSeq" id="WP_193112106.1">
    <property type="nucleotide sequence ID" value="NZ_CP041407.1"/>
</dbReference>
<keyword evidence="3" id="KW-1185">Reference proteome</keyword>
<evidence type="ECO:0000259" key="1">
    <source>
        <dbReference type="Pfam" id="PF01656"/>
    </source>
</evidence>
<dbReference type="EMBL" id="CP041407">
    <property type="protein sequence ID" value="QOP46818.1"/>
    <property type="molecule type" value="Genomic_DNA"/>
</dbReference>
<dbReference type="CDD" id="cd02042">
    <property type="entry name" value="ParAB_family"/>
    <property type="match status" value="1"/>
</dbReference>
<evidence type="ECO:0000313" key="2">
    <source>
        <dbReference type="EMBL" id="QOP46818.1"/>
    </source>
</evidence>
<dbReference type="AlphaFoldDB" id="A0A7M1BDC3"/>
<dbReference type="Gene3D" id="3.40.50.300">
    <property type="entry name" value="P-loop containing nucleotide triphosphate hydrolases"/>
    <property type="match status" value="1"/>
</dbReference>
<dbReference type="Pfam" id="PF01656">
    <property type="entry name" value="CbiA"/>
    <property type="match status" value="1"/>
</dbReference>
<sequence length="227" mass="25657">MIIAISHQKGGVGKSTIAYNLAVELSKKYNVNVVDLDVQQTITACNVIRSKFGQKKLNILSFDDKKDFVEFLNNDDERNITVIDTGGFDSGLNRVAMYAADLIITPVSTEFLEVIGLEKYKAIIKEVSKKVGKNIKTHVILNKIHHSQQNFNDIQNFIQKSSKQFDLLNSVLRRRSDFSISLSHGFSVCEFDNNSDSSKEIKALIAEISNILDFKKNAKKIKRKKEK</sequence>
<name>A0A7M1BDC3_9BACT</name>
<keyword evidence="2" id="KW-0614">Plasmid</keyword>
<dbReference type="Proteomes" id="UP000593580">
    <property type="component" value="Plasmid unnamed"/>
</dbReference>
<dbReference type="PANTHER" id="PTHR13696:SF96">
    <property type="entry name" value="COBQ_COBB_MIND_PARA NUCLEOTIDE BINDING DOMAIN-CONTAINING PROTEIN"/>
    <property type="match status" value="1"/>
</dbReference>
<protein>
    <submittedName>
        <fullName evidence="2">ParA family protein</fullName>
    </submittedName>
</protein>